<proteinExistence type="predicted"/>
<name>A0A7J8UR66_9ROSI</name>
<organism evidence="1 2">
    <name type="scientific">Gossypium klotzschianum</name>
    <dbReference type="NCBI Taxonomy" id="34286"/>
    <lineage>
        <taxon>Eukaryota</taxon>
        <taxon>Viridiplantae</taxon>
        <taxon>Streptophyta</taxon>
        <taxon>Embryophyta</taxon>
        <taxon>Tracheophyta</taxon>
        <taxon>Spermatophyta</taxon>
        <taxon>Magnoliopsida</taxon>
        <taxon>eudicotyledons</taxon>
        <taxon>Gunneridae</taxon>
        <taxon>Pentapetalae</taxon>
        <taxon>rosids</taxon>
        <taxon>malvids</taxon>
        <taxon>Malvales</taxon>
        <taxon>Malvaceae</taxon>
        <taxon>Malvoideae</taxon>
        <taxon>Gossypium</taxon>
    </lineage>
</organism>
<protein>
    <submittedName>
        <fullName evidence="1">Uncharacterized protein</fullName>
    </submittedName>
</protein>
<reference evidence="1 2" key="1">
    <citation type="journal article" date="2019" name="Genome Biol. Evol.">
        <title>Insights into the evolution of the New World diploid cottons (Gossypium, subgenus Houzingenia) based on genome sequencing.</title>
        <authorList>
            <person name="Grover C.E."/>
            <person name="Arick M.A. 2nd"/>
            <person name="Thrash A."/>
            <person name="Conover J.L."/>
            <person name="Sanders W.S."/>
            <person name="Peterson D.G."/>
            <person name="Frelichowski J.E."/>
            <person name="Scheffler J.A."/>
            <person name="Scheffler B.E."/>
            <person name="Wendel J.F."/>
        </authorList>
    </citation>
    <scope>NUCLEOTIDE SEQUENCE [LARGE SCALE GENOMIC DNA]</scope>
    <source>
        <strain evidence="1">57</strain>
        <tissue evidence="1">Leaf</tissue>
    </source>
</reference>
<evidence type="ECO:0000313" key="1">
    <source>
        <dbReference type="EMBL" id="MBA0653008.1"/>
    </source>
</evidence>
<accession>A0A7J8UR66</accession>
<sequence>MDYPEIGNQRLRFMIKKRRYLFQRRIKHLLFQRVALALLLKLIRRGRRWRTTRMGGPFWKDVISCFTALQR</sequence>
<dbReference type="Proteomes" id="UP000593573">
    <property type="component" value="Unassembled WGS sequence"/>
</dbReference>
<dbReference type="AlphaFoldDB" id="A0A7J8UR66"/>
<dbReference type="OrthoDB" id="1929599at2759"/>
<evidence type="ECO:0000313" key="2">
    <source>
        <dbReference type="Proteomes" id="UP000593573"/>
    </source>
</evidence>
<comment type="caution">
    <text evidence="1">The sequence shown here is derived from an EMBL/GenBank/DDBJ whole genome shotgun (WGS) entry which is preliminary data.</text>
</comment>
<keyword evidence="2" id="KW-1185">Reference proteome</keyword>
<dbReference type="EMBL" id="JABFAB010000007">
    <property type="protein sequence ID" value="MBA0653008.1"/>
    <property type="molecule type" value="Genomic_DNA"/>
</dbReference>
<gene>
    <name evidence="1" type="ORF">Goklo_020216</name>
</gene>